<accession>A0A074XV54</accession>
<evidence type="ECO:0000313" key="6">
    <source>
        <dbReference type="Proteomes" id="UP000030706"/>
    </source>
</evidence>
<dbReference type="PANTHER" id="PTHR28620">
    <property type="entry name" value="CENTROMERE PROTEIN V"/>
    <property type="match status" value="1"/>
</dbReference>
<dbReference type="GeneID" id="40741527"/>
<evidence type="ECO:0000256" key="2">
    <source>
        <dbReference type="ARBA" id="ARBA00022723"/>
    </source>
</evidence>
<evidence type="ECO:0000256" key="1">
    <source>
        <dbReference type="ARBA" id="ARBA00005495"/>
    </source>
</evidence>
<dbReference type="Gene3D" id="2.170.150.70">
    <property type="match status" value="2"/>
</dbReference>
<dbReference type="InterPro" id="IPR052355">
    <property type="entry name" value="CENP-V-like"/>
</dbReference>
<keyword evidence="3" id="KW-0862">Zinc</keyword>
<name>A0A074XV54_AURPU</name>
<comment type="similarity">
    <text evidence="1">Belongs to the Gfa family.</text>
</comment>
<evidence type="ECO:0000259" key="4">
    <source>
        <dbReference type="PROSITE" id="PS51891"/>
    </source>
</evidence>
<reference evidence="5 6" key="1">
    <citation type="journal article" date="2014" name="BMC Genomics">
        <title>Genome sequencing of four Aureobasidium pullulans varieties: biotechnological potential, stress tolerance, and description of new species.</title>
        <authorList>
            <person name="Gostin Ar C."/>
            <person name="Ohm R.A."/>
            <person name="Kogej T."/>
            <person name="Sonjak S."/>
            <person name="Turk M."/>
            <person name="Zajc J."/>
            <person name="Zalar P."/>
            <person name="Grube M."/>
            <person name="Sun H."/>
            <person name="Han J."/>
            <person name="Sharma A."/>
            <person name="Chiniquy J."/>
            <person name="Ngan C.Y."/>
            <person name="Lipzen A."/>
            <person name="Barry K."/>
            <person name="Grigoriev I.V."/>
            <person name="Gunde-Cimerman N."/>
        </authorList>
    </citation>
    <scope>NUCLEOTIDE SEQUENCE [LARGE SCALE GENOMIC DNA]</scope>
    <source>
        <strain evidence="5 6">EXF-150</strain>
    </source>
</reference>
<protein>
    <recommendedName>
        <fullName evidence="4">CENP-V/GFA domain-containing protein</fullName>
    </recommendedName>
</protein>
<organism evidence="5 6">
    <name type="scientific">Aureobasidium pullulans EXF-150</name>
    <dbReference type="NCBI Taxonomy" id="1043002"/>
    <lineage>
        <taxon>Eukaryota</taxon>
        <taxon>Fungi</taxon>
        <taxon>Dikarya</taxon>
        <taxon>Ascomycota</taxon>
        <taxon>Pezizomycotina</taxon>
        <taxon>Dothideomycetes</taxon>
        <taxon>Dothideomycetidae</taxon>
        <taxon>Dothideales</taxon>
        <taxon>Saccotheciaceae</taxon>
        <taxon>Aureobasidium</taxon>
    </lineage>
</organism>
<keyword evidence="2" id="KW-0479">Metal-binding</keyword>
<dbReference type="GO" id="GO:0016846">
    <property type="term" value="F:carbon-sulfur lyase activity"/>
    <property type="evidence" value="ECO:0007669"/>
    <property type="project" value="InterPro"/>
</dbReference>
<dbReference type="OrthoDB" id="2993351at2759"/>
<evidence type="ECO:0000313" key="5">
    <source>
        <dbReference type="EMBL" id="KEQ85827.1"/>
    </source>
</evidence>
<dbReference type="InterPro" id="IPR006913">
    <property type="entry name" value="CENP-V/GFA"/>
</dbReference>
<dbReference type="STRING" id="1043002.A0A074XV54"/>
<dbReference type="GO" id="GO:0046872">
    <property type="term" value="F:metal ion binding"/>
    <property type="evidence" value="ECO:0007669"/>
    <property type="project" value="UniProtKB-KW"/>
</dbReference>
<feature type="domain" description="CENP-V/GFA" evidence="4">
    <location>
        <begin position="11"/>
        <end position="137"/>
    </location>
</feature>
<dbReference type="HOGENOM" id="CLU_055491_0_0_1"/>
<dbReference type="EMBL" id="KL584979">
    <property type="protein sequence ID" value="KEQ85827.1"/>
    <property type="molecule type" value="Genomic_DNA"/>
</dbReference>
<keyword evidence="6" id="KW-1185">Reference proteome</keyword>
<sequence length="273" mass="30442">MSELEVEKQIYYGNCHCGAFKYSVKLAPMKKASRCNCSICTKKGYLFAVPEKPSDFEVEAGEGVLKTYSFGNGIAEHKFCPTCGSGILVEAAKYNILVININTLKHGSFDIDNLEISTTDRVNVDPIYEPFTLSPSDTPEIPEGQKLYTGSCHCQAVKYTLTCPEIKEVRTCNCSFCSRNADMWIYPPIASVDMLDTEKNLTNYLFHPKRAYHGFCSVCGVDVVNRVDLHPTFKAPVRPINVRTIDGLKLDELDIDKADGWALESGPYKAYDV</sequence>
<dbReference type="Proteomes" id="UP000030706">
    <property type="component" value="Unassembled WGS sequence"/>
</dbReference>
<dbReference type="PROSITE" id="PS51891">
    <property type="entry name" value="CENP_V_GFA"/>
    <property type="match status" value="2"/>
</dbReference>
<dbReference type="AlphaFoldDB" id="A0A074XV54"/>
<dbReference type="PANTHER" id="PTHR28620:SF1">
    <property type="entry name" value="CENP-V_GFA DOMAIN-CONTAINING PROTEIN"/>
    <property type="match status" value="1"/>
</dbReference>
<dbReference type="InterPro" id="IPR011057">
    <property type="entry name" value="Mss4-like_sf"/>
</dbReference>
<dbReference type="Pfam" id="PF04828">
    <property type="entry name" value="GFA"/>
    <property type="match status" value="2"/>
</dbReference>
<gene>
    <name evidence="5" type="ORF">M438DRAFT_185572</name>
</gene>
<feature type="domain" description="CENP-V/GFA" evidence="4">
    <location>
        <begin position="148"/>
        <end position="272"/>
    </location>
</feature>
<evidence type="ECO:0000256" key="3">
    <source>
        <dbReference type="ARBA" id="ARBA00022833"/>
    </source>
</evidence>
<dbReference type="SUPFAM" id="SSF51316">
    <property type="entry name" value="Mss4-like"/>
    <property type="match status" value="2"/>
</dbReference>
<proteinExistence type="inferred from homology"/>
<dbReference type="RefSeq" id="XP_029762014.1">
    <property type="nucleotide sequence ID" value="XM_029899221.1"/>
</dbReference>